<dbReference type="HOGENOM" id="CLU_069356_12_2_11"/>
<dbReference type="eggNOG" id="COG1309">
    <property type="taxonomic scope" value="Bacteria"/>
</dbReference>
<dbReference type="GO" id="GO:0000976">
    <property type="term" value="F:transcription cis-regulatory region binding"/>
    <property type="evidence" value="ECO:0007669"/>
    <property type="project" value="TreeGrafter"/>
</dbReference>
<name>F6EEV1_HOYSD</name>
<dbReference type="PANTHER" id="PTHR30055:SF226">
    <property type="entry name" value="HTH-TYPE TRANSCRIPTIONAL REGULATOR PKSA"/>
    <property type="match status" value="1"/>
</dbReference>
<dbReference type="PROSITE" id="PS50977">
    <property type="entry name" value="HTH_TETR_2"/>
    <property type="match status" value="1"/>
</dbReference>
<gene>
    <name evidence="4" type="ordered locus">AS9A_2454</name>
</gene>
<evidence type="ECO:0000313" key="5">
    <source>
        <dbReference type="Proteomes" id="UP000009235"/>
    </source>
</evidence>
<dbReference type="PRINTS" id="PR00455">
    <property type="entry name" value="HTHTETR"/>
</dbReference>
<dbReference type="SUPFAM" id="SSF46689">
    <property type="entry name" value="Homeodomain-like"/>
    <property type="match status" value="1"/>
</dbReference>
<evidence type="ECO:0000256" key="1">
    <source>
        <dbReference type="ARBA" id="ARBA00023125"/>
    </source>
</evidence>
<evidence type="ECO:0000313" key="4">
    <source>
        <dbReference type="EMBL" id="AEF40901.1"/>
    </source>
</evidence>
<dbReference type="InterPro" id="IPR001647">
    <property type="entry name" value="HTH_TetR"/>
</dbReference>
<proteinExistence type="predicted"/>
<feature type="DNA-binding region" description="H-T-H motif" evidence="2">
    <location>
        <begin position="27"/>
        <end position="46"/>
    </location>
</feature>
<dbReference type="Proteomes" id="UP000009235">
    <property type="component" value="Chromosome"/>
</dbReference>
<dbReference type="InterPro" id="IPR050109">
    <property type="entry name" value="HTH-type_TetR-like_transc_reg"/>
</dbReference>
<dbReference type="AlphaFoldDB" id="F6EEV1"/>
<keyword evidence="1 2" id="KW-0238">DNA-binding</keyword>
<protein>
    <submittedName>
        <fullName evidence="4">Putative transcriptional regulator, TetR family</fullName>
    </submittedName>
</protein>
<dbReference type="GO" id="GO:0003700">
    <property type="term" value="F:DNA-binding transcription factor activity"/>
    <property type="evidence" value="ECO:0007669"/>
    <property type="project" value="TreeGrafter"/>
</dbReference>
<evidence type="ECO:0000259" key="3">
    <source>
        <dbReference type="PROSITE" id="PS50977"/>
    </source>
</evidence>
<dbReference type="Pfam" id="PF00440">
    <property type="entry name" value="TetR_N"/>
    <property type="match status" value="1"/>
</dbReference>
<accession>F6EEV1</accession>
<dbReference type="EMBL" id="CP002786">
    <property type="protein sequence ID" value="AEF40901.1"/>
    <property type="molecule type" value="Genomic_DNA"/>
</dbReference>
<reference evidence="4 5" key="1">
    <citation type="journal article" date="2011" name="J. Bacteriol.">
        <title>Complete genome sequence of Amycolicicoccus subflavus DQS3-9A1T, an actinomycete isolated from crude oil-polluted soil.</title>
        <authorList>
            <person name="Cai M."/>
            <person name="Chen W.M."/>
            <person name="Nie Y."/>
            <person name="Chi C.Q."/>
            <person name="Wang Y.N."/>
            <person name="Tang Y.Q."/>
            <person name="Li G.Y."/>
            <person name="Wu X.L."/>
        </authorList>
    </citation>
    <scope>NUCLEOTIDE SEQUENCE [LARGE SCALE GENOMIC DNA]</scope>
    <source>
        <strain evidence="5">DSM 45089 / DQS3-9A1</strain>
    </source>
</reference>
<organism evidence="4 5">
    <name type="scientific">Hoyosella subflava (strain DSM 45089 / JCM 17490 / NBRC 109087 / DQS3-9A1)</name>
    <name type="common">Amycolicicoccus subflavus</name>
    <dbReference type="NCBI Taxonomy" id="443218"/>
    <lineage>
        <taxon>Bacteria</taxon>
        <taxon>Bacillati</taxon>
        <taxon>Actinomycetota</taxon>
        <taxon>Actinomycetes</taxon>
        <taxon>Mycobacteriales</taxon>
        <taxon>Hoyosellaceae</taxon>
        <taxon>Hoyosella</taxon>
    </lineage>
</organism>
<dbReference type="STRING" id="443218.AS9A_2454"/>
<dbReference type="InterPro" id="IPR009057">
    <property type="entry name" value="Homeodomain-like_sf"/>
</dbReference>
<keyword evidence="5" id="KW-1185">Reference proteome</keyword>
<dbReference type="KEGG" id="asd:AS9A_2454"/>
<feature type="domain" description="HTH tetR-type" evidence="3">
    <location>
        <begin position="4"/>
        <end position="64"/>
    </location>
</feature>
<evidence type="ECO:0000256" key="2">
    <source>
        <dbReference type="PROSITE-ProRule" id="PRU00335"/>
    </source>
</evidence>
<sequence length="198" mass="21572">MPRAQREQQILDIATDEFGGSGYTGTSLAAVAAKAGISKPLIVSYFGSKDGLYAACADRAGTNLCDRIETALEAEGPTAVRAEATLRAFFDALQRRPHDWNIIFDRTLPAGGPAATTARRIRTRLADQAARGVAAVGAMEHVTDPDDLSVLTEVWMNIVGAIVNWWLRHPDQTAEQMIRRSSRIINLMTNRPTRGHDS</sequence>
<dbReference type="PANTHER" id="PTHR30055">
    <property type="entry name" value="HTH-TYPE TRANSCRIPTIONAL REGULATOR RUTR"/>
    <property type="match status" value="1"/>
</dbReference>
<dbReference type="Gene3D" id="1.10.357.10">
    <property type="entry name" value="Tetracycline Repressor, domain 2"/>
    <property type="match status" value="1"/>
</dbReference>